<dbReference type="FunFam" id="3.30.70.270:FF:000001">
    <property type="entry name" value="Diguanylate cyclase domain protein"/>
    <property type="match status" value="1"/>
</dbReference>
<accession>A0A4Z1BKH1</accession>
<protein>
    <submittedName>
        <fullName evidence="5">Diguanylate cyclase</fullName>
    </submittedName>
</protein>
<proteinExistence type="predicted"/>
<reference evidence="5 6" key="1">
    <citation type="submission" date="2019-04" db="EMBL/GenBank/DDBJ databases">
        <authorList>
            <person name="Park S."/>
            <person name="Yoon J.-H."/>
        </authorList>
    </citation>
    <scope>NUCLEOTIDE SEQUENCE [LARGE SCALE GENOMIC DNA]</scope>
    <source>
        <strain evidence="5 6">HJM-18</strain>
    </source>
</reference>
<dbReference type="InterPro" id="IPR000014">
    <property type="entry name" value="PAS"/>
</dbReference>
<dbReference type="PROSITE" id="PS50887">
    <property type="entry name" value="GGDEF"/>
    <property type="match status" value="1"/>
</dbReference>
<evidence type="ECO:0000259" key="4">
    <source>
        <dbReference type="PROSITE" id="PS50887"/>
    </source>
</evidence>
<evidence type="ECO:0000259" key="3">
    <source>
        <dbReference type="PROSITE" id="PS50113"/>
    </source>
</evidence>
<dbReference type="CDD" id="cd01949">
    <property type="entry name" value="GGDEF"/>
    <property type="match status" value="1"/>
</dbReference>
<name>A0A4Z1BKH1_9GAMM</name>
<dbReference type="PROSITE" id="PS50112">
    <property type="entry name" value="PAS"/>
    <property type="match status" value="1"/>
</dbReference>
<comment type="cofactor">
    <cofactor evidence="1">
        <name>Mg(2+)</name>
        <dbReference type="ChEBI" id="CHEBI:18420"/>
    </cofactor>
</comment>
<dbReference type="Gene3D" id="3.30.70.270">
    <property type="match status" value="1"/>
</dbReference>
<organism evidence="5 6">
    <name type="scientific">Marinobacter confluentis</name>
    <dbReference type="NCBI Taxonomy" id="1697557"/>
    <lineage>
        <taxon>Bacteria</taxon>
        <taxon>Pseudomonadati</taxon>
        <taxon>Pseudomonadota</taxon>
        <taxon>Gammaproteobacteria</taxon>
        <taxon>Pseudomonadales</taxon>
        <taxon>Marinobacteraceae</taxon>
        <taxon>Marinobacter</taxon>
    </lineage>
</organism>
<dbReference type="Pfam" id="PF00989">
    <property type="entry name" value="PAS"/>
    <property type="match status" value="1"/>
</dbReference>
<sequence length="350" mass="38522">MQPTPTPSDGEITPDTRFTHLSRAPWASKGVSIVSPSNPGPLGNISFEDMALITLDAISDAVMVVDPDGKLIYLNKVAEKMTGWPRAEALGRYVEQVFFIFDGATRERAPNPAQRAIEENQIVELALGRILVRRDGKVVAIEDSAAPIIDRNGRATGAVIVFHDARQSGAAIQEMSYRAQHDFLTGLPNRMCLMERLTHAIGMANRHNKKIAVLFLDMDDFKMINDTHGHAVGDHLLQEVSTELQSCVRTTDTVSRHGGDEFVILLTEIEERQDAAQIAEKVLARFASPRTIDGIELQVALSIGIAVYPENGTDADTMMRNADVAMYATKANGRNSYQFFQWGQDESIDG</sequence>
<feature type="domain" description="PAC" evidence="3">
    <location>
        <begin position="121"/>
        <end position="177"/>
    </location>
</feature>
<dbReference type="InterPro" id="IPR013767">
    <property type="entry name" value="PAS_fold"/>
</dbReference>
<dbReference type="SMART" id="SM00267">
    <property type="entry name" value="GGDEF"/>
    <property type="match status" value="1"/>
</dbReference>
<feature type="domain" description="PAS" evidence="2">
    <location>
        <begin position="55"/>
        <end position="120"/>
    </location>
</feature>
<evidence type="ECO:0000256" key="1">
    <source>
        <dbReference type="ARBA" id="ARBA00001946"/>
    </source>
</evidence>
<dbReference type="NCBIfam" id="TIGR00254">
    <property type="entry name" value="GGDEF"/>
    <property type="match status" value="1"/>
</dbReference>
<evidence type="ECO:0000313" key="6">
    <source>
        <dbReference type="Proteomes" id="UP000298325"/>
    </source>
</evidence>
<dbReference type="InterPro" id="IPR043128">
    <property type="entry name" value="Rev_trsase/Diguanyl_cyclase"/>
</dbReference>
<dbReference type="GO" id="GO:0006355">
    <property type="term" value="P:regulation of DNA-templated transcription"/>
    <property type="evidence" value="ECO:0007669"/>
    <property type="project" value="InterPro"/>
</dbReference>
<dbReference type="EMBL" id="SRPF01000002">
    <property type="protein sequence ID" value="TGN40217.1"/>
    <property type="molecule type" value="Genomic_DNA"/>
</dbReference>
<dbReference type="InterPro" id="IPR035965">
    <property type="entry name" value="PAS-like_dom_sf"/>
</dbReference>
<dbReference type="Pfam" id="PF00990">
    <property type="entry name" value="GGDEF"/>
    <property type="match status" value="1"/>
</dbReference>
<dbReference type="PANTHER" id="PTHR44757">
    <property type="entry name" value="DIGUANYLATE CYCLASE DGCP"/>
    <property type="match status" value="1"/>
</dbReference>
<dbReference type="OrthoDB" id="766410at2"/>
<keyword evidence="6" id="KW-1185">Reference proteome</keyword>
<gene>
    <name evidence="5" type="ORF">E5Q11_08005</name>
</gene>
<dbReference type="SUPFAM" id="SSF55785">
    <property type="entry name" value="PYP-like sensor domain (PAS domain)"/>
    <property type="match status" value="1"/>
</dbReference>
<evidence type="ECO:0000259" key="2">
    <source>
        <dbReference type="PROSITE" id="PS50112"/>
    </source>
</evidence>
<dbReference type="AlphaFoldDB" id="A0A4Z1BKH1"/>
<dbReference type="InterPro" id="IPR000160">
    <property type="entry name" value="GGDEF_dom"/>
</dbReference>
<feature type="domain" description="GGDEF" evidence="4">
    <location>
        <begin position="209"/>
        <end position="342"/>
    </location>
</feature>
<dbReference type="Gene3D" id="3.30.450.20">
    <property type="entry name" value="PAS domain"/>
    <property type="match status" value="1"/>
</dbReference>
<dbReference type="NCBIfam" id="TIGR00229">
    <property type="entry name" value="sensory_box"/>
    <property type="match status" value="1"/>
</dbReference>
<dbReference type="InterPro" id="IPR052155">
    <property type="entry name" value="Biofilm_reg_signaling"/>
</dbReference>
<dbReference type="SMART" id="SM00091">
    <property type="entry name" value="PAS"/>
    <property type="match status" value="1"/>
</dbReference>
<dbReference type="PROSITE" id="PS50113">
    <property type="entry name" value="PAC"/>
    <property type="match status" value="1"/>
</dbReference>
<dbReference type="InterPro" id="IPR000700">
    <property type="entry name" value="PAS-assoc_C"/>
</dbReference>
<dbReference type="PANTHER" id="PTHR44757:SF4">
    <property type="entry name" value="DIGUANYLATE CYCLASE DGCE-RELATED"/>
    <property type="match status" value="1"/>
</dbReference>
<dbReference type="InterPro" id="IPR029787">
    <property type="entry name" value="Nucleotide_cyclase"/>
</dbReference>
<dbReference type="SUPFAM" id="SSF55073">
    <property type="entry name" value="Nucleotide cyclase"/>
    <property type="match status" value="1"/>
</dbReference>
<dbReference type="RefSeq" id="WP_135802879.1">
    <property type="nucleotide sequence ID" value="NZ_SRPF01000002.1"/>
</dbReference>
<comment type="caution">
    <text evidence="5">The sequence shown here is derived from an EMBL/GenBank/DDBJ whole genome shotgun (WGS) entry which is preliminary data.</text>
</comment>
<evidence type="ECO:0000313" key="5">
    <source>
        <dbReference type="EMBL" id="TGN40217.1"/>
    </source>
</evidence>
<dbReference type="GO" id="GO:0003824">
    <property type="term" value="F:catalytic activity"/>
    <property type="evidence" value="ECO:0007669"/>
    <property type="project" value="UniProtKB-ARBA"/>
</dbReference>
<dbReference type="Proteomes" id="UP000298325">
    <property type="component" value="Unassembled WGS sequence"/>
</dbReference>
<dbReference type="CDD" id="cd00130">
    <property type="entry name" value="PAS"/>
    <property type="match status" value="1"/>
</dbReference>